<dbReference type="GO" id="GO:0005739">
    <property type="term" value="C:mitochondrion"/>
    <property type="evidence" value="ECO:0000318"/>
    <property type="project" value="GO_Central"/>
</dbReference>
<dbReference type="Gramene" id="PNW80809">
    <property type="protein sequence ID" value="PNW80809"/>
    <property type="gene ID" value="CHLRE_07g330450v5"/>
</dbReference>
<dbReference type="InParanoid" id="A0A2K3DJU3"/>
<dbReference type="EMDB" id="EMD-13480"/>
<dbReference type="InterPro" id="IPR003256">
    <property type="entry name" value="Ribosomal_uL24"/>
</dbReference>
<dbReference type="SUPFAM" id="SSF50104">
    <property type="entry name" value="Translation proteins SH3-like domain"/>
    <property type="match status" value="1"/>
</dbReference>
<dbReference type="InterPro" id="IPR041988">
    <property type="entry name" value="Ribosomal_uL24_KOW"/>
</dbReference>
<dbReference type="RefSeq" id="XP_042922746.1">
    <property type="nucleotide sequence ID" value="XM_043064178.1"/>
</dbReference>
<keyword evidence="2 4" id="KW-0689">Ribosomal protein</keyword>
<dbReference type="CDD" id="cd06089">
    <property type="entry name" value="KOW_RPL26"/>
    <property type="match status" value="1"/>
</dbReference>
<keyword evidence="9" id="KW-0002">3D-structure</keyword>
<gene>
    <name evidence="7" type="ORF">CHLRE_07g330450v5</name>
</gene>
<dbReference type="KEGG" id="cre:CHLRE_07g330450v5"/>
<evidence type="ECO:0000256" key="1">
    <source>
        <dbReference type="ARBA" id="ARBA00010618"/>
    </source>
</evidence>
<dbReference type="HAMAP" id="MF_01326_B">
    <property type="entry name" value="Ribosomal_uL24_B"/>
    <property type="match status" value="1"/>
</dbReference>
<dbReference type="SMART" id="SM00739">
    <property type="entry name" value="KOW"/>
    <property type="match status" value="1"/>
</dbReference>
<dbReference type="GO" id="GO:0003723">
    <property type="term" value="F:RNA binding"/>
    <property type="evidence" value="ECO:0007669"/>
    <property type="project" value="InterPro"/>
</dbReference>
<proteinExistence type="evidence at protein level"/>
<evidence type="ECO:0000313" key="8">
    <source>
        <dbReference type="Proteomes" id="UP000006906"/>
    </source>
</evidence>
<dbReference type="GO" id="GO:0006412">
    <property type="term" value="P:translation"/>
    <property type="evidence" value="ECO:0000318"/>
    <property type="project" value="GO_Central"/>
</dbReference>
<dbReference type="InterPro" id="IPR014722">
    <property type="entry name" value="Rib_uL2_dom2"/>
</dbReference>
<name>A0A2K3DJU3_CHLRE</name>
<evidence type="ECO:0007829" key="9">
    <source>
        <dbReference type="PDB" id="7PKT"/>
    </source>
</evidence>
<dbReference type="Pfam" id="PF17136">
    <property type="entry name" value="ribosomal_L24"/>
    <property type="match status" value="1"/>
</dbReference>
<dbReference type="GO" id="GO:1990904">
    <property type="term" value="C:ribonucleoprotein complex"/>
    <property type="evidence" value="ECO:0007669"/>
    <property type="project" value="UniProtKB-KW"/>
</dbReference>
<dbReference type="GeneID" id="5716174"/>
<evidence type="ECO:0000259" key="6">
    <source>
        <dbReference type="SMART" id="SM00739"/>
    </source>
</evidence>
<sequence>MPQALYRSIQPMFKTNRWRICRDDLVYILSGPDKGKTGKVLEIIKDTRTPQVIVEGRNLRKKKVKTGTGPDDFFVVTMEAPLHYSQVQLVDPQTGKPMRVIFAYTADGTKVRSRKVPNPSTADIIATPSEEDPDPRVGLTGPKDTSASLARQATYTPSAGFPFRVRNLERIWAELQPDADPHGRDEEGGASTSGRGAEGGRSGARVIDVEVALRSAGGEGARATGTGGAAASASAAAAAAEPPGGGVRAHSTCSDARAGLKELEGAEDLLERLRSGRRLGAAVAVRLPMGTGFAASGLLCSSRLGIWAQ</sequence>
<dbReference type="PDB" id="7PKT">
    <property type="method" value="EM"/>
    <property type="resolution" value="3.00 A"/>
    <property type="chains" value="s=1-180"/>
</dbReference>
<comment type="similarity">
    <text evidence="1 4">Belongs to the universal ribosomal protein uL24 family.</text>
</comment>
<dbReference type="Proteomes" id="UP000006906">
    <property type="component" value="Chromosome 7"/>
</dbReference>
<evidence type="ECO:0000256" key="2">
    <source>
        <dbReference type="ARBA" id="ARBA00022980"/>
    </source>
</evidence>
<dbReference type="InterPro" id="IPR005824">
    <property type="entry name" value="KOW"/>
</dbReference>
<dbReference type="AlphaFoldDB" id="A0A2K3DJU3"/>
<evidence type="ECO:0000256" key="3">
    <source>
        <dbReference type="ARBA" id="ARBA00023274"/>
    </source>
</evidence>
<dbReference type="SMR" id="A0A2K3DJU3"/>
<dbReference type="InterPro" id="IPR005825">
    <property type="entry name" value="Ribosomal_uL24_CS"/>
</dbReference>
<dbReference type="GO" id="GO:0005840">
    <property type="term" value="C:ribosome"/>
    <property type="evidence" value="ECO:0007669"/>
    <property type="project" value="UniProtKB-KW"/>
</dbReference>
<dbReference type="InterPro" id="IPR008991">
    <property type="entry name" value="Translation_prot_SH3-like_sf"/>
</dbReference>
<dbReference type="Gene3D" id="2.30.30.30">
    <property type="match status" value="1"/>
</dbReference>
<accession>A0A2K3DJU3</accession>
<reference evidence="7 8" key="1">
    <citation type="journal article" date="2007" name="Science">
        <title>The Chlamydomonas genome reveals the evolution of key animal and plant functions.</title>
        <authorList>
            <person name="Merchant S.S."/>
            <person name="Prochnik S.E."/>
            <person name="Vallon O."/>
            <person name="Harris E.H."/>
            <person name="Karpowicz S.J."/>
            <person name="Witman G.B."/>
            <person name="Terry A."/>
            <person name="Salamov A."/>
            <person name="Fritz-Laylin L.K."/>
            <person name="Marechal-Drouard L."/>
            <person name="Marshall W.F."/>
            <person name="Qu L.H."/>
            <person name="Nelson D.R."/>
            <person name="Sanderfoot A.A."/>
            <person name="Spalding M.H."/>
            <person name="Kapitonov V.V."/>
            <person name="Ren Q."/>
            <person name="Ferris P."/>
            <person name="Lindquist E."/>
            <person name="Shapiro H."/>
            <person name="Lucas S.M."/>
            <person name="Grimwood J."/>
            <person name="Schmutz J."/>
            <person name="Cardol P."/>
            <person name="Cerutti H."/>
            <person name="Chanfreau G."/>
            <person name="Chen C.L."/>
            <person name="Cognat V."/>
            <person name="Croft M.T."/>
            <person name="Dent R."/>
            <person name="Dutcher S."/>
            <person name="Fernandez E."/>
            <person name="Fukuzawa H."/>
            <person name="Gonzalez-Ballester D."/>
            <person name="Gonzalez-Halphen D."/>
            <person name="Hallmann A."/>
            <person name="Hanikenne M."/>
            <person name="Hippler M."/>
            <person name="Inwood W."/>
            <person name="Jabbari K."/>
            <person name="Kalanon M."/>
            <person name="Kuras R."/>
            <person name="Lefebvre P.A."/>
            <person name="Lemaire S.D."/>
            <person name="Lobanov A.V."/>
            <person name="Lohr M."/>
            <person name="Manuell A."/>
            <person name="Meier I."/>
            <person name="Mets L."/>
            <person name="Mittag M."/>
            <person name="Mittelmeier T."/>
            <person name="Moroney J.V."/>
            <person name="Moseley J."/>
            <person name="Napoli C."/>
            <person name="Nedelcu A.M."/>
            <person name="Niyogi K."/>
            <person name="Novoselov S.V."/>
            <person name="Paulsen I.T."/>
            <person name="Pazour G."/>
            <person name="Purton S."/>
            <person name="Ral J.P."/>
            <person name="Riano-Pachon D.M."/>
            <person name="Riekhof W."/>
            <person name="Rymarquis L."/>
            <person name="Schroda M."/>
            <person name="Stern D."/>
            <person name="Umen J."/>
            <person name="Willows R."/>
            <person name="Wilson N."/>
            <person name="Zimmer S.L."/>
            <person name="Allmer J."/>
            <person name="Balk J."/>
            <person name="Bisova K."/>
            <person name="Chen C.J."/>
            <person name="Elias M."/>
            <person name="Gendler K."/>
            <person name="Hauser C."/>
            <person name="Lamb M.R."/>
            <person name="Ledford H."/>
            <person name="Long J.C."/>
            <person name="Minagawa J."/>
            <person name="Page M.D."/>
            <person name="Pan J."/>
            <person name="Pootakham W."/>
            <person name="Roje S."/>
            <person name="Rose A."/>
            <person name="Stahlberg E."/>
            <person name="Terauchi A.M."/>
            <person name="Yang P."/>
            <person name="Ball S."/>
            <person name="Bowler C."/>
            <person name="Dieckmann C.L."/>
            <person name="Gladyshev V.N."/>
            <person name="Green P."/>
            <person name="Jorgensen R."/>
            <person name="Mayfield S."/>
            <person name="Mueller-Roeber B."/>
            <person name="Rajamani S."/>
            <person name="Sayre R.T."/>
            <person name="Brokstein P."/>
            <person name="Dubchak I."/>
            <person name="Goodstein D."/>
            <person name="Hornick L."/>
            <person name="Huang Y.W."/>
            <person name="Jhaveri J."/>
            <person name="Luo Y."/>
            <person name="Martinez D."/>
            <person name="Ngau W.C."/>
            <person name="Otillar B."/>
            <person name="Poliakov A."/>
            <person name="Porter A."/>
            <person name="Szajkowski L."/>
            <person name="Werner G."/>
            <person name="Zhou K."/>
            <person name="Grigoriev I.V."/>
            <person name="Rokhsar D.S."/>
            <person name="Grossman A.R."/>
        </authorList>
    </citation>
    <scope>NUCLEOTIDE SEQUENCE [LARGE SCALE GENOMIC DNA]</scope>
    <source>
        <strain evidence="8">CC-503</strain>
    </source>
</reference>
<dbReference type="Pfam" id="PF00467">
    <property type="entry name" value="KOW"/>
    <property type="match status" value="1"/>
</dbReference>
<feature type="region of interest" description="Disordered" evidence="5">
    <location>
        <begin position="112"/>
        <end position="148"/>
    </location>
</feature>
<protein>
    <recommendedName>
        <fullName evidence="6">KOW domain-containing protein</fullName>
    </recommendedName>
</protein>
<keyword evidence="8" id="KW-1185">Reference proteome</keyword>
<dbReference type="OrthoDB" id="359154at2759"/>
<feature type="region of interest" description="Disordered" evidence="5">
    <location>
        <begin position="176"/>
        <end position="203"/>
    </location>
</feature>
<dbReference type="PROSITE" id="PS01108">
    <property type="entry name" value="RIBOSOMAL_L24"/>
    <property type="match status" value="1"/>
</dbReference>
<evidence type="ECO:0000313" key="7">
    <source>
        <dbReference type="EMBL" id="PNW80809.1"/>
    </source>
</evidence>
<reference evidence="9" key="2">
    <citation type="journal article" date="2021" name="Nat. Commun.">
        <title>How to build a ribosome from RNA fragments in Chlamydomonas mitochondria.</title>
        <authorList>
            <person name="Waltz F."/>
            <person name="Salinas-Giege T."/>
            <person name="Englmeier R."/>
            <person name="Meichel H."/>
            <person name="Soufari H."/>
            <person name="Kuhn L."/>
            <person name="Pfeffer S."/>
            <person name="Forster F."/>
            <person name="Engel B.D."/>
            <person name="Giege P."/>
            <person name="Drouard L."/>
            <person name="Hashem Y."/>
        </authorList>
    </citation>
    <scope>STRUCTURE BY ELECTRON MICROSCOPY (3.00 ANGSTROMS) OF 1-180</scope>
</reference>
<keyword evidence="3 4" id="KW-0687">Ribonucleoprotein</keyword>
<dbReference type="NCBIfam" id="TIGR01079">
    <property type="entry name" value="rplX_bact"/>
    <property type="match status" value="1"/>
</dbReference>
<evidence type="ECO:0000256" key="4">
    <source>
        <dbReference type="RuleBase" id="RU003477"/>
    </source>
</evidence>
<dbReference type="PANTHER" id="PTHR12903">
    <property type="entry name" value="MITOCHONDRIAL RIBOSOMAL PROTEIN L24"/>
    <property type="match status" value="1"/>
</dbReference>
<dbReference type="InterPro" id="IPR057264">
    <property type="entry name" value="Ribosomal_uL24_C"/>
</dbReference>
<dbReference type="ExpressionAtlas" id="A0A2K3DJU3">
    <property type="expression patterns" value="differential"/>
</dbReference>
<dbReference type="STRING" id="3055.A0A2K3DJU3"/>
<organism evidence="7 8">
    <name type="scientific">Chlamydomonas reinhardtii</name>
    <name type="common">Chlamydomonas smithii</name>
    <dbReference type="NCBI Taxonomy" id="3055"/>
    <lineage>
        <taxon>Eukaryota</taxon>
        <taxon>Viridiplantae</taxon>
        <taxon>Chlorophyta</taxon>
        <taxon>core chlorophytes</taxon>
        <taxon>Chlorophyceae</taxon>
        <taxon>CS clade</taxon>
        <taxon>Chlamydomonadales</taxon>
        <taxon>Chlamydomonadaceae</taxon>
        <taxon>Chlamydomonas</taxon>
    </lineage>
</organism>
<feature type="domain" description="KOW" evidence="6">
    <location>
        <begin position="19"/>
        <end position="46"/>
    </location>
</feature>
<dbReference type="EMBL" id="CM008968">
    <property type="protein sequence ID" value="PNW80809.1"/>
    <property type="molecule type" value="Genomic_DNA"/>
</dbReference>
<dbReference type="GO" id="GO:0003735">
    <property type="term" value="F:structural constituent of ribosome"/>
    <property type="evidence" value="ECO:0007669"/>
    <property type="project" value="InterPro"/>
</dbReference>
<evidence type="ECO:0000256" key="5">
    <source>
        <dbReference type="SAM" id="MobiDB-lite"/>
    </source>
</evidence>